<dbReference type="AlphaFoldDB" id="A0A9D2SQ99"/>
<dbReference type="Proteomes" id="UP000823891">
    <property type="component" value="Unassembled WGS sequence"/>
</dbReference>
<accession>A0A9D2SQ99</accession>
<gene>
    <name evidence="1" type="ORF">H9761_06055</name>
</gene>
<dbReference type="InterPro" id="IPR043743">
    <property type="entry name" value="DUF5688"/>
</dbReference>
<reference evidence="1" key="2">
    <citation type="submission" date="2021-04" db="EMBL/GenBank/DDBJ databases">
        <authorList>
            <person name="Gilroy R."/>
        </authorList>
    </citation>
    <scope>NUCLEOTIDE SEQUENCE</scope>
    <source>
        <strain evidence="1">USAMLcec2-132</strain>
    </source>
</reference>
<name>A0A9D2SQ99_9FIRM</name>
<protein>
    <submittedName>
        <fullName evidence="1">Uncharacterized protein</fullName>
    </submittedName>
</protein>
<sequence length="310" mass="36417">MEEFAEWIMDELEKMLGEDYWMEYKEMEKGNGKIYHGILIVKEAEDIGPLVYIDYYMKKYQEGSLTIPEIASAIVYQISQHPAPVSAMERIQNHYEEIKGEIRTAVCNYVANEADLVYIPHKKLLDLAVFYYIPLKGKNGWDGVLRISHKLLKNWDVSEEEMIKQAEANFRRLEDCSVISARSFVENMLIKYIGKRRYKMLKKKKPRLLDIKARIVSNKEHYWGACFLANNSVLQCLADSLQDDLIIIPLSVHEIIVQRRRDYNTVPVTTIDLEEINKEEVAKEDRLSNNIYLFCRDRKELMIYMEGDLL</sequence>
<evidence type="ECO:0000313" key="2">
    <source>
        <dbReference type="Proteomes" id="UP000823891"/>
    </source>
</evidence>
<evidence type="ECO:0000313" key="1">
    <source>
        <dbReference type="EMBL" id="HJC23252.1"/>
    </source>
</evidence>
<reference evidence="1" key="1">
    <citation type="journal article" date="2021" name="PeerJ">
        <title>Extensive microbial diversity within the chicken gut microbiome revealed by metagenomics and culture.</title>
        <authorList>
            <person name="Gilroy R."/>
            <person name="Ravi A."/>
            <person name="Getino M."/>
            <person name="Pursley I."/>
            <person name="Horton D.L."/>
            <person name="Alikhan N.F."/>
            <person name="Baker D."/>
            <person name="Gharbi K."/>
            <person name="Hall N."/>
            <person name="Watson M."/>
            <person name="Adriaenssens E.M."/>
            <person name="Foster-Nyarko E."/>
            <person name="Jarju S."/>
            <person name="Secka A."/>
            <person name="Antonio M."/>
            <person name="Oren A."/>
            <person name="Chaudhuri R.R."/>
            <person name="La Ragione R."/>
            <person name="Hildebrand F."/>
            <person name="Pallen M.J."/>
        </authorList>
    </citation>
    <scope>NUCLEOTIDE SEQUENCE</scope>
    <source>
        <strain evidence="1">USAMLcec2-132</strain>
    </source>
</reference>
<proteinExistence type="predicted"/>
<organism evidence="1 2">
    <name type="scientific">Candidatus Eisenbergiella merdavium</name>
    <dbReference type="NCBI Taxonomy" id="2838551"/>
    <lineage>
        <taxon>Bacteria</taxon>
        <taxon>Bacillati</taxon>
        <taxon>Bacillota</taxon>
        <taxon>Clostridia</taxon>
        <taxon>Lachnospirales</taxon>
        <taxon>Lachnospiraceae</taxon>
        <taxon>Eisenbergiella</taxon>
    </lineage>
</organism>
<dbReference type="EMBL" id="DWWS01000021">
    <property type="protein sequence ID" value="HJC23252.1"/>
    <property type="molecule type" value="Genomic_DNA"/>
</dbReference>
<dbReference type="Pfam" id="PF18941">
    <property type="entry name" value="DUF5688"/>
    <property type="match status" value="1"/>
</dbReference>
<comment type="caution">
    <text evidence="1">The sequence shown here is derived from an EMBL/GenBank/DDBJ whole genome shotgun (WGS) entry which is preliminary data.</text>
</comment>